<organism evidence="1 2">
    <name type="scientific">Gambusia affinis</name>
    <name type="common">Western mosquitofish</name>
    <name type="synonym">Heterandria affinis</name>
    <dbReference type="NCBI Taxonomy" id="33528"/>
    <lineage>
        <taxon>Eukaryota</taxon>
        <taxon>Metazoa</taxon>
        <taxon>Chordata</taxon>
        <taxon>Craniata</taxon>
        <taxon>Vertebrata</taxon>
        <taxon>Euteleostomi</taxon>
        <taxon>Actinopterygii</taxon>
        <taxon>Neopterygii</taxon>
        <taxon>Teleostei</taxon>
        <taxon>Neoteleostei</taxon>
        <taxon>Acanthomorphata</taxon>
        <taxon>Ovalentaria</taxon>
        <taxon>Atherinomorphae</taxon>
        <taxon>Cyprinodontiformes</taxon>
        <taxon>Poeciliidae</taxon>
        <taxon>Poeciliinae</taxon>
        <taxon>Gambusia</taxon>
    </lineage>
</organism>
<protein>
    <submittedName>
        <fullName evidence="1">Uncharacterized protein</fullName>
    </submittedName>
</protein>
<name>A0A315VSI3_GAMAF</name>
<gene>
    <name evidence="1" type="ORF">CCH79_00015194</name>
</gene>
<comment type="caution">
    <text evidence="1">The sequence shown here is derived from an EMBL/GenBank/DDBJ whole genome shotgun (WGS) entry which is preliminary data.</text>
</comment>
<evidence type="ECO:0000313" key="2">
    <source>
        <dbReference type="Proteomes" id="UP000250572"/>
    </source>
</evidence>
<keyword evidence="2" id="KW-1185">Reference proteome</keyword>
<dbReference type="Proteomes" id="UP000250572">
    <property type="component" value="Unassembled WGS sequence"/>
</dbReference>
<sequence length="61" mass="6614">METRETDFNIMLATDSYKVRPKAITLLCVAGVFRDSAGINELEEGSTGTADREIHIGGISL</sequence>
<proteinExistence type="predicted"/>
<reference evidence="1 2" key="1">
    <citation type="journal article" date="2018" name="G3 (Bethesda)">
        <title>A High-Quality Reference Genome for the Invasive Mosquitofish Gambusia affinis Using a Chicago Library.</title>
        <authorList>
            <person name="Hoffberg S.L."/>
            <person name="Troendle N.J."/>
            <person name="Glenn T.C."/>
            <person name="Mahmud O."/>
            <person name="Louha S."/>
            <person name="Chalopin D."/>
            <person name="Bennetzen J.L."/>
            <person name="Mauricio R."/>
        </authorList>
    </citation>
    <scope>NUCLEOTIDE SEQUENCE [LARGE SCALE GENOMIC DNA]</scope>
    <source>
        <strain evidence="1">NE01/NJP1002.9</strain>
        <tissue evidence="1">Muscle</tissue>
    </source>
</reference>
<evidence type="ECO:0000313" key="1">
    <source>
        <dbReference type="EMBL" id="PWA26127.1"/>
    </source>
</evidence>
<dbReference type="AlphaFoldDB" id="A0A315VSI3"/>
<accession>A0A315VSI3</accession>
<dbReference type="EMBL" id="NHOQ01001223">
    <property type="protein sequence ID" value="PWA26127.1"/>
    <property type="molecule type" value="Genomic_DNA"/>
</dbReference>